<organism evidence="2 3">
    <name type="scientific">Aporhodopirellula aestuarii</name>
    <dbReference type="NCBI Taxonomy" id="2950107"/>
    <lineage>
        <taxon>Bacteria</taxon>
        <taxon>Pseudomonadati</taxon>
        <taxon>Planctomycetota</taxon>
        <taxon>Planctomycetia</taxon>
        <taxon>Pirellulales</taxon>
        <taxon>Pirellulaceae</taxon>
        <taxon>Aporhodopirellula</taxon>
    </lineage>
</organism>
<dbReference type="Proteomes" id="UP001202961">
    <property type="component" value="Unassembled WGS sequence"/>
</dbReference>
<keyword evidence="3" id="KW-1185">Reference proteome</keyword>
<sequence length="58" mass="6176">MVKLQSRLFALVLVAFAMVTASGCGEEKNVVLKPDMSPEALQAQVERNAEAAKAGVEE</sequence>
<proteinExistence type="predicted"/>
<evidence type="ECO:0000256" key="1">
    <source>
        <dbReference type="SAM" id="SignalP"/>
    </source>
</evidence>
<protein>
    <recommendedName>
        <fullName evidence="4">Secreted protein</fullName>
    </recommendedName>
</protein>
<reference evidence="2 3" key="1">
    <citation type="journal article" date="2022" name="Syst. Appl. Microbiol.">
        <title>Rhodopirellula aestuarii sp. nov., a novel member of the genus Rhodopirellula isolated from brackish sediments collected in the Tagus River estuary, Portugal.</title>
        <authorList>
            <person name="Vitorino I.R."/>
            <person name="Klimek D."/>
            <person name="Calusinska M."/>
            <person name="Lobo-da-Cunha A."/>
            <person name="Vasconcelos V."/>
            <person name="Lage O.M."/>
        </authorList>
    </citation>
    <scope>NUCLEOTIDE SEQUENCE [LARGE SCALE GENOMIC DNA]</scope>
    <source>
        <strain evidence="2 3">ICT_H3.1</strain>
    </source>
</reference>
<keyword evidence="1" id="KW-0732">Signal</keyword>
<feature type="chain" id="PRO_5046467116" description="Secreted protein" evidence="1">
    <location>
        <begin position="22"/>
        <end position="58"/>
    </location>
</feature>
<evidence type="ECO:0008006" key="4">
    <source>
        <dbReference type="Google" id="ProtNLM"/>
    </source>
</evidence>
<gene>
    <name evidence="2" type="ORF">NB063_29465</name>
</gene>
<comment type="caution">
    <text evidence="2">The sequence shown here is derived from an EMBL/GenBank/DDBJ whole genome shotgun (WGS) entry which is preliminary data.</text>
</comment>
<evidence type="ECO:0000313" key="3">
    <source>
        <dbReference type="Proteomes" id="UP001202961"/>
    </source>
</evidence>
<evidence type="ECO:0000313" key="2">
    <source>
        <dbReference type="EMBL" id="MCM2374773.1"/>
    </source>
</evidence>
<dbReference type="PROSITE" id="PS51257">
    <property type="entry name" value="PROKAR_LIPOPROTEIN"/>
    <property type="match status" value="1"/>
</dbReference>
<accession>A0ABT0UCL0</accession>
<feature type="signal peptide" evidence="1">
    <location>
        <begin position="1"/>
        <end position="21"/>
    </location>
</feature>
<dbReference type="RefSeq" id="WP_250932893.1">
    <property type="nucleotide sequence ID" value="NZ_JAMQBK010000099.1"/>
</dbReference>
<name>A0ABT0UCL0_9BACT</name>
<dbReference type="EMBL" id="JAMQBK010000099">
    <property type="protein sequence ID" value="MCM2374773.1"/>
    <property type="molecule type" value="Genomic_DNA"/>
</dbReference>